<gene>
    <name evidence="2" type="ORF">IAB69_01230</name>
</gene>
<dbReference type="EMBL" id="DVNE01000011">
    <property type="protein sequence ID" value="HIU61259.1"/>
    <property type="molecule type" value="Genomic_DNA"/>
</dbReference>
<keyword evidence="1" id="KW-0812">Transmembrane</keyword>
<evidence type="ECO:0000256" key="1">
    <source>
        <dbReference type="SAM" id="Phobius"/>
    </source>
</evidence>
<dbReference type="Proteomes" id="UP000824110">
    <property type="component" value="Unassembled WGS sequence"/>
</dbReference>
<keyword evidence="1" id="KW-0472">Membrane</keyword>
<reference evidence="2" key="2">
    <citation type="journal article" date="2021" name="PeerJ">
        <title>Extensive microbial diversity within the chicken gut microbiome revealed by metagenomics and culture.</title>
        <authorList>
            <person name="Gilroy R."/>
            <person name="Ravi A."/>
            <person name="Getino M."/>
            <person name="Pursley I."/>
            <person name="Horton D.L."/>
            <person name="Alikhan N.F."/>
            <person name="Baker D."/>
            <person name="Gharbi K."/>
            <person name="Hall N."/>
            <person name="Watson M."/>
            <person name="Adriaenssens E.M."/>
            <person name="Foster-Nyarko E."/>
            <person name="Jarju S."/>
            <person name="Secka A."/>
            <person name="Antonio M."/>
            <person name="Oren A."/>
            <person name="Chaudhuri R.R."/>
            <person name="La Ragione R."/>
            <person name="Hildebrand F."/>
            <person name="Pallen M.J."/>
        </authorList>
    </citation>
    <scope>NUCLEOTIDE SEQUENCE</scope>
    <source>
        <strain evidence="2">CHK195-12923</strain>
    </source>
</reference>
<evidence type="ECO:0000313" key="2">
    <source>
        <dbReference type="EMBL" id="HIU61259.1"/>
    </source>
</evidence>
<keyword evidence="1" id="KW-1133">Transmembrane helix</keyword>
<dbReference type="InterPro" id="IPR019074">
    <property type="entry name" value="YabQ"/>
</dbReference>
<feature type="transmembrane region" description="Helical" evidence="1">
    <location>
        <begin position="48"/>
        <end position="71"/>
    </location>
</feature>
<feature type="transmembrane region" description="Helical" evidence="1">
    <location>
        <begin position="77"/>
        <end position="101"/>
    </location>
</feature>
<dbReference type="AlphaFoldDB" id="A0A9D1MJP1"/>
<protein>
    <submittedName>
        <fullName evidence="2">Spore cortex biosynthesis protein YabQ</fullName>
    </submittedName>
</protein>
<organism evidence="2 3">
    <name type="scientific">Candidatus Coproplasma excrementigallinarum</name>
    <dbReference type="NCBI Taxonomy" id="2840747"/>
    <lineage>
        <taxon>Bacteria</taxon>
        <taxon>Bacillati</taxon>
        <taxon>Bacillota</taxon>
        <taxon>Clostridia</taxon>
        <taxon>Eubacteriales</taxon>
        <taxon>Candidatus Coproplasma</taxon>
    </lineage>
</organism>
<name>A0A9D1MJP1_9FIRM</name>
<comment type="caution">
    <text evidence="2">The sequence shown here is derived from an EMBL/GenBank/DDBJ whole genome shotgun (WGS) entry which is preliminary data.</text>
</comment>
<proteinExistence type="predicted"/>
<feature type="transmembrane region" description="Helical" evidence="1">
    <location>
        <begin position="6"/>
        <end position="27"/>
    </location>
</feature>
<sequence>MGAFYIFVVCVACGVVSGVAYDVLYILRHIFCARPFPRAMAWRTSVAAVCDILYALSLSALFIFCSVYFSFPDIRLYMLLACLLGAVMYIKSLHIIVAFFVNKLYNRGAEAE</sequence>
<reference evidence="2" key="1">
    <citation type="submission" date="2020-10" db="EMBL/GenBank/DDBJ databases">
        <authorList>
            <person name="Gilroy R."/>
        </authorList>
    </citation>
    <scope>NUCLEOTIDE SEQUENCE</scope>
    <source>
        <strain evidence="2">CHK195-12923</strain>
    </source>
</reference>
<accession>A0A9D1MJP1</accession>
<dbReference type="NCBIfam" id="TIGR02893">
    <property type="entry name" value="spore_yabQ"/>
    <property type="match status" value="1"/>
</dbReference>
<dbReference type="Pfam" id="PF09578">
    <property type="entry name" value="Spore_YabQ"/>
    <property type="match status" value="1"/>
</dbReference>
<evidence type="ECO:0000313" key="3">
    <source>
        <dbReference type="Proteomes" id="UP000824110"/>
    </source>
</evidence>